<name>A0ABN3EFZ9_9ACTN</name>
<feature type="region of interest" description="Disordered" evidence="1">
    <location>
        <begin position="116"/>
        <end position="144"/>
    </location>
</feature>
<keyword evidence="2" id="KW-0812">Transmembrane</keyword>
<feature type="compositionally biased region" description="Low complexity" evidence="1">
    <location>
        <begin position="46"/>
        <end position="68"/>
    </location>
</feature>
<comment type="caution">
    <text evidence="3">The sequence shown here is derived from an EMBL/GenBank/DDBJ whole genome shotgun (WGS) entry which is preliminary data.</text>
</comment>
<evidence type="ECO:0000256" key="1">
    <source>
        <dbReference type="SAM" id="MobiDB-lite"/>
    </source>
</evidence>
<sequence>MYGQGQQYPQGQPQQPYGQPPQYGQPPAPQYGAPQPPQYGAPQPPQYGQQPYGAPQPPIGYQQPAPQQKSSTGLIVGLVIGAVVLVGGGLGAYALMGGKNGGGGLTGGGGSTEGQYKLSAPASLDGGYVQKNTTDAPADPSKMPPGFTSVDGAMLAMYNKAGSSTDLVTVGGSWGKIPDPGAALNGASSQLTSNTSMTWKTPLAEVDAKESKDSGGKLSCGVMSRGALETPVCVWADHSTLGSVTFTHMSLTGKVQALSPSEAADRTRAIRDAALVAK</sequence>
<feature type="transmembrane region" description="Helical" evidence="2">
    <location>
        <begin position="74"/>
        <end position="95"/>
    </location>
</feature>
<keyword evidence="4" id="KW-1185">Reference proteome</keyword>
<dbReference type="Proteomes" id="UP001500305">
    <property type="component" value="Unassembled WGS sequence"/>
</dbReference>
<reference evidence="3 4" key="1">
    <citation type="journal article" date="2019" name="Int. J. Syst. Evol. Microbiol.">
        <title>The Global Catalogue of Microorganisms (GCM) 10K type strain sequencing project: providing services to taxonomists for standard genome sequencing and annotation.</title>
        <authorList>
            <consortium name="The Broad Institute Genomics Platform"/>
            <consortium name="The Broad Institute Genome Sequencing Center for Infectious Disease"/>
            <person name="Wu L."/>
            <person name="Ma J."/>
        </authorList>
    </citation>
    <scope>NUCLEOTIDE SEQUENCE [LARGE SCALE GENOMIC DNA]</scope>
    <source>
        <strain evidence="3 4">JCM 7356</strain>
    </source>
</reference>
<dbReference type="SUPFAM" id="SSF81995">
    <property type="entry name" value="beta-sandwich domain of Sec23/24"/>
    <property type="match status" value="1"/>
</dbReference>
<protein>
    <submittedName>
        <fullName evidence="3">Uncharacterized protein</fullName>
    </submittedName>
</protein>
<keyword evidence="2" id="KW-1133">Transmembrane helix</keyword>
<organism evidence="3 4">
    <name type="scientific">Kitasatospora cystarginea</name>
    <dbReference type="NCBI Taxonomy" id="58350"/>
    <lineage>
        <taxon>Bacteria</taxon>
        <taxon>Bacillati</taxon>
        <taxon>Actinomycetota</taxon>
        <taxon>Actinomycetes</taxon>
        <taxon>Kitasatosporales</taxon>
        <taxon>Streptomycetaceae</taxon>
        <taxon>Kitasatospora</taxon>
    </lineage>
</organism>
<accession>A0ABN3EFZ9</accession>
<evidence type="ECO:0000313" key="4">
    <source>
        <dbReference type="Proteomes" id="UP001500305"/>
    </source>
</evidence>
<feature type="region of interest" description="Disordered" evidence="1">
    <location>
        <begin position="1"/>
        <end position="68"/>
    </location>
</feature>
<feature type="compositionally biased region" description="Pro residues" evidence="1">
    <location>
        <begin position="23"/>
        <end position="45"/>
    </location>
</feature>
<feature type="compositionally biased region" description="Low complexity" evidence="1">
    <location>
        <begin position="1"/>
        <end position="22"/>
    </location>
</feature>
<dbReference type="RefSeq" id="WP_344638443.1">
    <property type="nucleotide sequence ID" value="NZ_BAAATR010000022.1"/>
</dbReference>
<gene>
    <name evidence="3" type="ORF">GCM10010430_46760</name>
</gene>
<evidence type="ECO:0000256" key="2">
    <source>
        <dbReference type="SAM" id="Phobius"/>
    </source>
</evidence>
<dbReference type="EMBL" id="BAAATR010000022">
    <property type="protein sequence ID" value="GAA2257588.1"/>
    <property type="molecule type" value="Genomic_DNA"/>
</dbReference>
<proteinExistence type="predicted"/>
<keyword evidence="2" id="KW-0472">Membrane</keyword>
<evidence type="ECO:0000313" key="3">
    <source>
        <dbReference type="EMBL" id="GAA2257588.1"/>
    </source>
</evidence>